<evidence type="ECO:0000256" key="1">
    <source>
        <dbReference type="ARBA" id="ARBA00023125"/>
    </source>
</evidence>
<feature type="compositionally biased region" description="Gly residues" evidence="2">
    <location>
        <begin position="123"/>
        <end position="137"/>
    </location>
</feature>
<dbReference type="OrthoDB" id="3387956at2"/>
<accession>A0A1I5LUZ0</accession>
<organism evidence="4 5">
    <name type="scientific">Amycolatopsis arida</name>
    <dbReference type="NCBI Taxonomy" id="587909"/>
    <lineage>
        <taxon>Bacteria</taxon>
        <taxon>Bacillati</taxon>
        <taxon>Actinomycetota</taxon>
        <taxon>Actinomycetes</taxon>
        <taxon>Pseudonocardiales</taxon>
        <taxon>Pseudonocardiaceae</taxon>
        <taxon>Amycolatopsis</taxon>
    </lineage>
</organism>
<dbReference type="EMBL" id="FOWW01000001">
    <property type="protein sequence ID" value="SFP00581.1"/>
    <property type="molecule type" value="Genomic_DNA"/>
</dbReference>
<evidence type="ECO:0000313" key="4">
    <source>
        <dbReference type="EMBL" id="SFP00581.1"/>
    </source>
</evidence>
<dbReference type="PANTHER" id="PTHR30204:SF93">
    <property type="entry name" value="HTH MERR-TYPE DOMAIN-CONTAINING PROTEIN"/>
    <property type="match status" value="1"/>
</dbReference>
<gene>
    <name evidence="4" type="ORF">SAMN05421810_101664</name>
</gene>
<reference evidence="5" key="1">
    <citation type="submission" date="2016-10" db="EMBL/GenBank/DDBJ databases">
        <authorList>
            <person name="Varghese N."/>
            <person name="Submissions S."/>
        </authorList>
    </citation>
    <scope>NUCLEOTIDE SEQUENCE [LARGE SCALE GENOMIC DNA]</scope>
    <source>
        <strain evidence="5">CGMCC 4.5579</strain>
    </source>
</reference>
<keyword evidence="5" id="KW-1185">Reference proteome</keyword>
<dbReference type="Gene3D" id="1.10.1660.10">
    <property type="match status" value="1"/>
</dbReference>
<protein>
    <submittedName>
        <fullName evidence="4">MerR HTH family regulatory protein</fullName>
    </submittedName>
</protein>
<proteinExistence type="predicted"/>
<dbReference type="GO" id="GO:0003677">
    <property type="term" value="F:DNA binding"/>
    <property type="evidence" value="ECO:0007669"/>
    <property type="project" value="UniProtKB-KW"/>
</dbReference>
<dbReference type="Proteomes" id="UP000198727">
    <property type="component" value="Unassembled WGS sequence"/>
</dbReference>
<dbReference type="SUPFAM" id="SSF46955">
    <property type="entry name" value="Putative DNA-binding domain"/>
    <property type="match status" value="1"/>
</dbReference>
<feature type="compositionally biased region" description="Basic and acidic residues" evidence="2">
    <location>
        <begin position="7"/>
        <end position="29"/>
    </location>
</feature>
<sequence>MEGQGRQARDDGFRHGEVGTTRLDRLDDEHYPAYTTGQAAELLGVEQPFLRSLDTAGAVSPQRSSGGHRRYSRHQLGVAGRLRELVDEGHTLAAARRILDLEAELAEARAEIARLRRLDAGGTPNGDGGPNGNGGRTGTSAPAGDDGAAGAGRAG</sequence>
<dbReference type="PANTHER" id="PTHR30204">
    <property type="entry name" value="REDOX-CYCLING DRUG-SENSING TRANSCRIPTIONAL ACTIVATOR SOXR"/>
    <property type="match status" value="1"/>
</dbReference>
<feature type="region of interest" description="Disordered" evidence="2">
    <location>
        <begin position="1"/>
        <end position="29"/>
    </location>
</feature>
<dbReference type="InterPro" id="IPR000551">
    <property type="entry name" value="MerR-type_HTH_dom"/>
</dbReference>
<keyword evidence="1" id="KW-0238">DNA-binding</keyword>
<evidence type="ECO:0000259" key="3">
    <source>
        <dbReference type="PROSITE" id="PS50937"/>
    </source>
</evidence>
<dbReference type="InterPro" id="IPR047057">
    <property type="entry name" value="MerR_fam"/>
</dbReference>
<dbReference type="STRING" id="587909.SAMN05421810_101664"/>
<dbReference type="Pfam" id="PF13411">
    <property type="entry name" value="MerR_1"/>
    <property type="match status" value="1"/>
</dbReference>
<dbReference type="SMART" id="SM00422">
    <property type="entry name" value="HTH_MERR"/>
    <property type="match status" value="1"/>
</dbReference>
<evidence type="ECO:0000313" key="5">
    <source>
        <dbReference type="Proteomes" id="UP000198727"/>
    </source>
</evidence>
<feature type="region of interest" description="Disordered" evidence="2">
    <location>
        <begin position="54"/>
        <end position="74"/>
    </location>
</feature>
<dbReference type="AlphaFoldDB" id="A0A1I5LUZ0"/>
<dbReference type="InterPro" id="IPR009061">
    <property type="entry name" value="DNA-bd_dom_put_sf"/>
</dbReference>
<dbReference type="GO" id="GO:0003700">
    <property type="term" value="F:DNA-binding transcription factor activity"/>
    <property type="evidence" value="ECO:0007669"/>
    <property type="project" value="InterPro"/>
</dbReference>
<feature type="region of interest" description="Disordered" evidence="2">
    <location>
        <begin position="115"/>
        <end position="155"/>
    </location>
</feature>
<feature type="domain" description="HTH merR-type" evidence="3">
    <location>
        <begin position="33"/>
        <end position="101"/>
    </location>
</feature>
<name>A0A1I5LUZ0_9PSEU</name>
<evidence type="ECO:0000256" key="2">
    <source>
        <dbReference type="SAM" id="MobiDB-lite"/>
    </source>
</evidence>
<dbReference type="PROSITE" id="PS50937">
    <property type="entry name" value="HTH_MERR_2"/>
    <property type="match status" value="1"/>
</dbReference>
<dbReference type="RefSeq" id="WP_092527631.1">
    <property type="nucleotide sequence ID" value="NZ_FOWW01000001.1"/>
</dbReference>